<dbReference type="RefSeq" id="WP_184114458.1">
    <property type="nucleotide sequence ID" value="NZ_JACHNY010000004.1"/>
</dbReference>
<dbReference type="Proteomes" id="UP000574769">
    <property type="component" value="Unassembled WGS sequence"/>
</dbReference>
<keyword evidence="1" id="KW-0472">Membrane</keyword>
<evidence type="ECO:0000256" key="1">
    <source>
        <dbReference type="SAM" id="Phobius"/>
    </source>
</evidence>
<evidence type="ECO:0000313" key="3">
    <source>
        <dbReference type="Proteomes" id="UP000574769"/>
    </source>
</evidence>
<comment type="caution">
    <text evidence="2">The sequence shown here is derived from an EMBL/GenBank/DDBJ whole genome shotgun (WGS) entry which is preliminary data.</text>
</comment>
<proteinExistence type="predicted"/>
<feature type="transmembrane region" description="Helical" evidence="1">
    <location>
        <begin position="69"/>
        <end position="88"/>
    </location>
</feature>
<protein>
    <submittedName>
        <fullName evidence="2">Glucose dehydrogenase</fullName>
    </submittedName>
</protein>
<keyword evidence="1" id="KW-0812">Transmembrane</keyword>
<evidence type="ECO:0000313" key="2">
    <source>
        <dbReference type="EMBL" id="MBB4618032.1"/>
    </source>
</evidence>
<reference evidence="2 3" key="1">
    <citation type="submission" date="2020-08" db="EMBL/GenBank/DDBJ databases">
        <title>Genomic Encyclopedia of Type Strains, Phase IV (KMG-IV): sequencing the most valuable type-strain genomes for metagenomic binning, comparative biology and taxonomic classification.</title>
        <authorList>
            <person name="Goeker M."/>
        </authorList>
    </citation>
    <scope>NUCLEOTIDE SEQUENCE [LARGE SCALE GENOMIC DNA]</scope>
    <source>
        <strain evidence="2 3">DSM 15867</strain>
    </source>
</reference>
<dbReference type="EMBL" id="JACHNY010000004">
    <property type="protein sequence ID" value="MBB4618032.1"/>
    <property type="molecule type" value="Genomic_DNA"/>
</dbReference>
<sequence>MGRAERWGWMVCLIGFATGAFNHARDFAAWGWRPYSWGGPMLEAFWTALLPLDLLVVVLILSRRRRAGLMLPVAIMVVDVAANGFATWRFGVTAFALSLPIQACFLGYLLGALPFLWRGKPRG</sequence>
<keyword evidence="3" id="KW-1185">Reference proteome</keyword>
<gene>
    <name evidence="2" type="ORF">GGQ96_002168</name>
</gene>
<accession>A0A7W7EXW1</accession>
<organism evidence="2 3">
    <name type="scientific">Sphingomonas abaci</name>
    <dbReference type="NCBI Taxonomy" id="237611"/>
    <lineage>
        <taxon>Bacteria</taxon>
        <taxon>Pseudomonadati</taxon>
        <taxon>Pseudomonadota</taxon>
        <taxon>Alphaproteobacteria</taxon>
        <taxon>Sphingomonadales</taxon>
        <taxon>Sphingomonadaceae</taxon>
        <taxon>Sphingomonas</taxon>
    </lineage>
</organism>
<name>A0A7W7EXW1_9SPHN</name>
<feature type="transmembrane region" description="Helical" evidence="1">
    <location>
        <begin position="44"/>
        <end position="62"/>
    </location>
</feature>
<keyword evidence="1" id="KW-1133">Transmembrane helix</keyword>
<dbReference type="AlphaFoldDB" id="A0A7W7EXW1"/>
<feature type="transmembrane region" description="Helical" evidence="1">
    <location>
        <begin position="7"/>
        <end position="24"/>
    </location>
</feature>
<feature type="transmembrane region" description="Helical" evidence="1">
    <location>
        <begin position="94"/>
        <end position="117"/>
    </location>
</feature>